<feature type="transmembrane region" description="Helical" evidence="1">
    <location>
        <begin position="12"/>
        <end position="36"/>
    </location>
</feature>
<name>A0ABS4E6D6_9HYPH</name>
<sequence>MSQLFSRYATPFITGLFLVSLISGIFLFFHVGNAAFHGMHEWLSMVLILPFVLHIWRNWRPFCNYFKRLPMAAALAVSIVAAVAFAWPSLTGTTTGGRGGNPAFAMAGIVTAATPAQLAPIIDKTEDEVITGLKAAGFTAAASDKKLAEIAADSGKPSNDLMSVIAGMGKTR</sequence>
<keyword evidence="1" id="KW-0472">Membrane</keyword>
<keyword evidence="3" id="KW-1185">Reference proteome</keyword>
<keyword evidence="1" id="KW-0812">Transmembrane</keyword>
<comment type="caution">
    <text evidence="2">The sequence shown here is derived from an EMBL/GenBank/DDBJ whole genome shotgun (WGS) entry which is preliminary data.</text>
</comment>
<protein>
    <recommendedName>
        <fullName evidence="4">DUF4405 domain-containing protein</fullName>
    </recommendedName>
</protein>
<dbReference type="RefSeq" id="WP_209949347.1">
    <property type="nucleotide sequence ID" value="NZ_JAGGJU010000019.1"/>
</dbReference>
<reference evidence="2 3" key="1">
    <citation type="submission" date="2021-03" db="EMBL/GenBank/DDBJ databases">
        <title>Genomic Encyclopedia of Type Strains, Phase IV (KMG-IV): sequencing the most valuable type-strain genomes for metagenomic binning, comparative biology and taxonomic classification.</title>
        <authorList>
            <person name="Goeker M."/>
        </authorList>
    </citation>
    <scope>NUCLEOTIDE SEQUENCE [LARGE SCALE GENOMIC DNA]</scope>
    <source>
        <strain evidence="2 3">DSM 21600</strain>
    </source>
</reference>
<accession>A0ABS4E6D6</accession>
<feature type="transmembrane region" description="Helical" evidence="1">
    <location>
        <begin position="71"/>
        <end position="90"/>
    </location>
</feature>
<dbReference type="Proteomes" id="UP000759443">
    <property type="component" value="Unassembled WGS sequence"/>
</dbReference>
<evidence type="ECO:0000313" key="2">
    <source>
        <dbReference type="EMBL" id="MBP1853483.1"/>
    </source>
</evidence>
<dbReference type="EMBL" id="JAGGJU010000019">
    <property type="protein sequence ID" value="MBP1853483.1"/>
    <property type="molecule type" value="Genomic_DNA"/>
</dbReference>
<organism evidence="2 3">
    <name type="scientific">Rhizobium halophytocola</name>
    <dbReference type="NCBI Taxonomy" id="735519"/>
    <lineage>
        <taxon>Bacteria</taxon>
        <taxon>Pseudomonadati</taxon>
        <taxon>Pseudomonadota</taxon>
        <taxon>Alphaproteobacteria</taxon>
        <taxon>Hyphomicrobiales</taxon>
        <taxon>Rhizobiaceae</taxon>
        <taxon>Rhizobium/Agrobacterium group</taxon>
        <taxon>Rhizobium</taxon>
    </lineage>
</organism>
<keyword evidence="1" id="KW-1133">Transmembrane helix</keyword>
<evidence type="ECO:0008006" key="4">
    <source>
        <dbReference type="Google" id="ProtNLM"/>
    </source>
</evidence>
<feature type="transmembrane region" description="Helical" evidence="1">
    <location>
        <begin position="42"/>
        <end position="59"/>
    </location>
</feature>
<gene>
    <name evidence="2" type="ORF">J2Z17_004944</name>
</gene>
<evidence type="ECO:0000256" key="1">
    <source>
        <dbReference type="SAM" id="Phobius"/>
    </source>
</evidence>
<evidence type="ECO:0000313" key="3">
    <source>
        <dbReference type="Proteomes" id="UP000759443"/>
    </source>
</evidence>
<proteinExistence type="predicted"/>